<feature type="region of interest" description="Disordered" evidence="4">
    <location>
        <begin position="463"/>
        <end position="592"/>
    </location>
</feature>
<feature type="region of interest" description="Disordered" evidence="4">
    <location>
        <begin position="758"/>
        <end position="827"/>
    </location>
</feature>
<dbReference type="FunFam" id="3.90.640.10:FF:000004">
    <property type="entry name" value="Heat shock 70 kDa protein 4"/>
    <property type="match status" value="1"/>
</dbReference>
<dbReference type="STRING" id="307972.A0A2G8LHZ0"/>
<keyword evidence="5" id="KW-0346">Stress response</keyword>
<evidence type="ECO:0000256" key="3">
    <source>
        <dbReference type="ARBA" id="ARBA00022840"/>
    </source>
</evidence>
<dbReference type="FunFam" id="3.30.420.40:FF:000495">
    <property type="entry name" value="Heat shock protein 4b"/>
    <property type="match status" value="1"/>
</dbReference>
<reference evidence="5 6" key="1">
    <citation type="journal article" date="2017" name="PLoS Biol.">
        <title>The sea cucumber genome provides insights into morphological evolution and visceral regeneration.</title>
        <authorList>
            <person name="Zhang X."/>
            <person name="Sun L."/>
            <person name="Yuan J."/>
            <person name="Sun Y."/>
            <person name="Gao Y."/>
            <person name="Zhang L."/>
            <person name="Li S."/>
            <person name="Dai H."/>
            <person name="Hamel J.F."/>
            <person name="Liu C."/>
            <person name="Yu Y."/>
            <person name="Liu S."/>
            <person name="Lin W."/>
            <person name="Guo K."/>
            <person name="Jin S."/>
            <person name="Xu P."/>
            <person name="Storey K.B."/>
            <person name="Huan P."/>
            <person name="Zhang T."/>
            <person name="Zhou Y."/>
            <person name="Zhang J."/>
            <person name="Lin C."/>
            <person name="Li X."/>
            <person name="Xing L."/>
            <person name="Huo D."/>
            <person name="Sun M."/>
            <person name="Wang L."/>
            <person name="Mercier A."/>
            <person name="Li F."/>
            <person name="Yang H."/>
            <person name="Xiang J."/>
        </authorList>
    </citation>
    <scope>NUCLEOTIDE SEQUENCE [LARGE SCALE GENOMIC DNA]</scope>
    <source>
        <strain evidence="5">Shaxun</strain>
        <tissue evidence="5">Muscle</tissue>
    </source>
</reference>
<dbReference type="SUPFAM" id="SSF53067">
    <property type="entry name" value="Actin-like ATPase domain"/>
    <property type="match status" value="2"/>
</dbReference>
<dbReference type="Gene3D" id="1.20.1270.10">
    <property type="match status" value="1"/>
</dbReference>
<feature type="compositionally biased region" description="Basic and acidic residues" evidence="4">
    <location>
        <begin position="477"/>
        <end position="494"/>
    </location>
</feature>
<organism evidence="5 6">
    <name type="scientific">Stichopus japonicus</name>
    <name type="common">Sea cucumber</name>
    <dbReference type="NCBI Taxonomy" id="307972"/>
    <lineage>
        <taxon>Eukaryota</taxon>
        <taxon>Metazoa</taxon>
        <taxon>Echinodermata</taxon>
        <taxon>Eleutherozoa</taxon>
        <taxon>Echinozoa</taxon>
        <taxon>Holothuroidea</taxon>
        <taxon>Aspidochirotacea</taxon>
        <taxon>Aspidochirotida</taxon>
        <taxon>Stichopodidae</taxon>
        <taxon>Apostichopus</taxon>
    </lineage>
</organism>
<dbReference type="InterPro" id="IPR018181">
    <property type="entry name" value="Heat_shock_70_CS"/>
</dbReference>
<dbReference type="PANTHER" id="PTHR45639:SF4">
    <property type="entry name" value="HSC70CB, ISOFORM G"/>
    <property type="match status" value="1"/>
</dbReference>
<dbReference type="SUPFAM" id="SSF100920">
    <property type="entry name" value="Heat shock protein 70kD (HSP70), peptide-binding domain"/>
    <property type="match status" value="1"/>
</dbReference>
<dbReference type="Gene3D" id="3.30.30.30">
    <property type="match status" value="1"/>
</dbReference>
<name>A0A2G8LHZ0_STIJA</name>
<comment type="similarity">
    <text evidence="1">Belongs to the heat shock protein 70 family.</text>
</comment>
<dbReference type="FunFam" id="3.30.30.30:FF:000002">
    <property type="entry name" value="Heat shock 70 kDa protein 4"/>
    <property type="match status" value="1"/>
</dbReference>
<dbReference type="InterPro" id="IPR043129">
    <property type="entry name" value="ATPase_NBD"/>
</dbReference>
<evidence type="ECO:0000256" key="4">
    <source>
        <dbReference type="SAM" id="MobiDB-lite"/>
    </source>
</evidence>
<keyword evidence="6" id="KW-1185">Reference proteome</keyword>
<accession>A0A2G8LHZ0</accession>
<dbReference type="GO" id="GO:0140662">
    <property type="term" value="F:ATP-dependent protein folding chaperone"/>
    <property type="evidence" value="ECO:0007669"/>
    <property type="project" value="InterPro"/>
</dbReference>
<gene>
    <name evidence="5" type="ORF">BSL78_03223</name>
</gene>
<dbReference type="EMBL" id="MRZV01000072">
    <property type="protein sequence ID" value="PIK59851.1"/>
    <property type="molecule type" value="Genomic_DNA"/>
</dbReference>
<feature type="region of interest" description="Disordered" evidence="4">
    <location>
        <begin position="725"/>
        <end position="745"/>
    </location>
</feature>
<dbReference type="PROSITE" id="PS01036">
    <property type="entry name" value="HSP70_3"/>
    <property type="match status" value="1"/>
</dbReference>
<dbReference type="PANTHER" id="PTHR45639">
    <property type="entry name" value="HSC70CB, ISOFORM G-RELATED"/>
    <property type="match status" value="1"/>
</dbReference>
<keyword evidence="2" id="KW-0547">Nucleotide-binding</keyword>
<dbReference type="Proteomes" id="UP000230750">
    <property type="component" value="Unassembled WGS sequence"/>
</dbReference>
<dbReference type="Gene3D" id="3.90.640.10">
    <property type="entry name" value="Actin, Chain A, domain 4"/>
    <property type="match status" value="1"/>
</dbReference>
<dbReference type="InterPro" id="IPR029047">
    <property type="entry name" value="HSP70_peptide-bd_sf"/>
</dbReference>
<dbReference type="Gene3D" id="2.60.34.10">
    <property type="entry name" value="Substrate Binding Domain Of DNAk, Chain A, domain 1"/>
    <property type="match status" value="1"/>
</dbReference>
<evidence type="ECO:0000313" key="6">
    <source>
        <dbReference type="Proteomes" id="UP000230750"/>
    </source>
</evidence>
<dbReference type="OrthoDB" id="434160at2759"/>
<dbReference type="Pfam" id="PF00012">
    <property type="entry name" value="HSP70"/>
    <property type="match status" value="1"/>
</dbReference>
<feature type="compositionally biased region" description="Basic and acidic residues" evidence="4">
    <location>
        <begin position="553"/>
        <end position="588"/>
    </location>
</feature>
<evidence type="ECO:0000256" key="2">
    <source>
        <dbReference type="ARBA" id="ARBA00022741"/>
    </source>
</evidence>
<dbReference type="GO" id="GO:0005829">
    <property type="term" value="C:cytosol"/>
    <property type="evidence" value="ECO:0007669"/>
    <property type="project" value="TreeGrafter"/>
</dbReference>
<dbReference type="GO" id="GO:0005524">
    <property type="term" value="F:ATP binding"/>
    <property type="evidence" value="ECO:0007669"/>
    <property type="project" value="UniProtKB-KW"/>
</dbReference>
<keyword evidence="3" id="KW-0067">ATP-binding</keyword>
<evidence type="ECO:0000256" key="1">
    <source>
        <dbReference type="ARBA" id="ARBA00007381"/>
    </source>
</evidence>
<sequence>MFISYIVLSFYRSVVSYSGPQRSQGQEAKSQMVTNPKNTVSQFKRFIGRKYKDPAVQEELKRTPYNVVETENGGIGMQVQYQNEQEVFSPEQVTATFLTKLKTTTETALNTKVIDCVISVPQYFTDTERRAVCNSANIAGLNCLRVMNDTTAVALAYGIYKQDLPTPEEKPRNVVFVDMGHSSLQVAICAFNKGKLKVLSTASDRSLGGRDFDRVIFEQLAKDFLDKYKIDVNSKLRARQRVLVEAEKLKKQMSANATRIPVNMESVMDDKDVRSGMQRSEFEALAADLLKRVEVPLKAALDQIKIKLEDIFSVEIIGGSTRIPAVKEIIKSVFKKELSTTLNQDEAVSRGCALQCAILSPTFRVREFTVTDLTPYPIKLKWTSAKGEPGEMVVFKKNDEVPFTRMLTFFRSEAFSLEAFYSDEVPVPYPDSFIGKLFSLCVGDVALLISVCLWYIVLQGPLSSKLPPEPEPEEPKEEAGKEGKGVNGKEEVNKEGGGGGEEGAKMETEPTTPNDTAGTEEQPKQGAAGQEGEERNGDIRGATRVSPFDVDNLESRGMDMKQDETDTSKTKDEEEGKKENGDKEDGKKGKAKVKYSNRDLPIESVVNELTLPQLQLLYEKEMHMVAQDKLERDRSHAKNNVEEYVYEMREKMYGSLEIYITEEKLGDPVVKREQEATERPRAFDELGQALILYRKFLTQYNDGDEKFSHIEKADIEKVERCLKEKEEWRDKKQNAQNQIPLTKDPVVLASQVRTELQNLISTCDPITKKPKPKPKEEPPKEEPPKDETPKPEGDNPTPTDEKMETESTEANKEETNPPPQADEMEVD</sequence>
<dbReference type="AlphaFoldDB" id="A0A2G8LHZ0"/>
<dbReference type="InterPro" id="IPR029048">
    <property type="entry name" value="HSP70_C_sf"/>
</dbReference>
<feature type="compositionally biased region" description="Basic and acidic residues" evidence="4">
    <location>
        <begin position="773"/>
        <end position="815"/>
    </location>
</feature>
<proteinExistence type="inferred from homology"/>
<feature type="compositionally biased region" description="Polar residues" evidence="4">
    <location>
        <begin position="509"/>
        <end position="519"/>
    </location>
</feature>
<evidence type="ECO:0000313" key="5">
    <source>
        <dbReference type="EMBL" id="PIK59851.1"/>
    </source>
</evidence>
<dbReference type="PRINTS" id="PR00301">
    <property type="entry name" value="HEATSHOCK70"/>
</dbReference>
<dbReference type="SUPFAM" id="SSF100934">
    <property type="entry name" value="Heat shock protein 70kD (HSP70), C-terminal subdomain"/>
    <property type="match status" value="2"/>
</dbReference>
<dbReference type="InterPro" id="IPR013126">
    <property type="entry name" value="Hsp_70_fam"/>
</dbReference>
<dbReference type="Gene3D" id="3.30.420.40">
    <property type="match status" value="2"/>
</dbReference>
<comment type="caution">
    <text evidence="5">The sequence shown here is derived from an EMBL/GenBank/DDBJ whole genome shotgun (WGS) entry which is preliminary data.</text>
</comment>
<protein>
    <submittedName>
        <fullName evidence="5">97 kDa heat shock protein</fullName>
    </submittedName>
</protein>
<dbReference type="GO" id="GO:0005634">
    <property type="term" value="C:nucleus"/>
    <property type="evidence" value="ECO:0007669"/>
    <property type="project" value="TreeGrafter"/>
</dbReference>